<reference evidence="2 3" key="1">
    <citation type="journal article" date="2004" name="Extremophiles">
        <title>Halobacillus locisalis sp. nov., a halophilic bacterium isolated from a marine solar saltern of the Yellow Sea in Korea.</title>
        <authorList>
            <person name="Yoon J.H."/>
            <person name="Kang K.H."/>
            <person name="Oh T.K."/>
            <person name="Park Y.H."/>
        </authorList>
    </citation>
    <scope>NUCLEOTIDE SEQUENCE [LARGE SCALE GENOMIC DNA]</scope>
    <source>
        <strain evidence="2 3">KCTC 3788</strain>
    </source>
</reference>
<dbReference type="Proteomes" id="UP000571017">
    <property type="component" value="Unassembled WGS sequence"/>
</dbReference>
<gene>
    <name evidence="2" type="ORF">H0266_14200</name>
</gene>
<keyword evidence="1" id="KW-1133">Transmembrane helix</keyword>
<feature type="transmembrane region" description="Helical" evidence="1">
    <location>
        <begin position="36"/>
        <end position="54"/>
    </location>
</feature>
<keyword evidence="3" id="KW-1185">Reference proteome</keyword>
<keyword evidence="1" id="KW-0472">Membrane</keyword>
<dbReference type="EMBL" id="JACEFG010000003">
    <property type="protein sequence ID" value="MBA2176045.1"/>
    <property type="molecule type" value="Genomic_DNA"/>
</dbReference>
<proteinExistence type="predicted"/>
<name>A0A838CWA1_9BACI</name>
<protein>
    <submittedName>
        <fullName evidence="2">Uncharacterized protein</fullName>
    </submittedName>
</protein>
<keyword evidence="1" id="KW-0812">Transmembrane</keyword>
<evidence type="ECO:0000313" key="3">
    <source>
        <dbReference type="Proteomes" id="UP000571017"/>
    </source>
</evidence>
<dbReference type="AlphaFoldDB" id="A0A838CWA1"/>
<feature type="transmembrane region" description="Helical" evidence="1">
    <location>
        <begin position="6"/>
        <end position="24"/>
    </location>
</feature>
<evidence type="ECO:0000313" key="2">
    <source>
        <dbReference type="EMBL" id="MBA2176045.1"/>
    </source>
</evidence>
<organism evidence="2 3">
    <name type="scientific">Halobacillus locisalis</name>
    <dbReference type="NCBI Taxonomy" id="220753"/>
    <lineage>
        <taxon>Bacteria</taxon>
        <taxon>Bacillati</taxon>
        <taxon>Bacillota</taxon>
        <taxon>Bacilli</taxon>
        <taxon>Bacillales</taxon>
        <taxon>Bacillaceae</taxon>
        <taxon>Halobacillus</taxon>
    </lineage>
</organism>
<dbReference type="RefSeq" id="WP_181473088.1">
    <property type="nucleotide sequence ID" value="NZ_JACEFG010000003.1"/>
</dbReference>
<sequence>MLTTFSIPGIIILIIAVSLFIIVIHRMKKVILKNRLMKFALMIAAVAFIFYGYISLNKPLDSKGYSFHSEDSTIIVAEIENEGFAKLNLRSVTVNGNETPSEVRLGTSRSNGNPTIADWRNPAKGIQFDSIDAHTIQTPPEEKYSGEMDRIRQYAIGVEHHAPISTITVHYTYLGFPFDEVIEMSA</sequence>
<accession>A0A838CWA1</accession>
<evidence type="ECO:0000256" key="1">
    <source>
        <dbReference type="SAM" id="Phobius"/>
    </source>
</evidence>
<comment type="caution">
    <text evidence="2">The sequence shown here is derived from an EMBL/GenBank/DDBJ whole genome shotgun (WGS) entry which is preliminary data.</text>
</comment>